<dbReference type="Gene3D" id="1.20.1600.10">
    <property type="entry name" value="Outer membrane efflux proteins (OEP)"/>
    <property type="match status" value="1"/>
</dbReference>
<comment type="caution">
    <text evidence="3">The sequence shown here is derived from an EMBL/GenBank/DDBJ whole genome shotgun (WGS) entry which is preliminary data.</text>
</comment>
<dbReference type="InterPro" id="IPR003423">
    <property type="entry name" value="OMP_efflux"/>
</dbReference>
<keyword evidence="2" id="KW-1134">Transmembrane beta strand</keyword>
<keyword evidence="2 3" id="KW-0449">Lipoprotein</keyword>
<protein>
    <submittedName>
        <fullName evidence="3">NodT family efflux transporter outer membrane factor (OMF) lipoprotein</fullName>
    </submittedName>
</protein>
<evidence type="ECO:0000313" key="4">
    <source>
        <dbReference type="Proteomes" id="UP000249542"/>
    </source>
</evidence>
<dbReference type="InterPro" id="IPR010131">
    <property type="entry name" value="MdtP/NodT-like"/>
</dbReference>
<gene>
    <name evidence="3" type="ORF">LX95_00353</name>
</gene>
<dbReference type="GO" id="GO:0005886">
    <property type="term" value="C:plasma membrane"/>
    <property type="evidence" value="ECO:0007669"/>
    <property type="project" value="UniProtKB-SubCell"/>
</dbReference>
<reference evidence="3 4" key="1">
    <citation type="submission" date="2018-06" db="EMBL/GenBank/DDBJ databases">
        <title>Genomic Encyclopedia of Archaeal and Bacterial Type Strains, Phase II (KMG-II): from individual species to whole genera.</title>
        <authorList>
            <person name="Goeker M."/>
        </authorList>
    </citation>
    <scope>NUCLEOTIDE SEQUENCE [LARGE SCALE GENOMIC DNA]</scope>
    <source>
        <strain evidence="3 4">DSM 15361</strain>
    </source>
</reference>
<comment type="similarity">
    <text evidence="1 2">Belongs to the outer membrane factor (OMF) (TC 1.B.17) family.</text>
</comment>
<dbReference type="AlphaFoldDB" id="A0A2W7IBF0"/>
<organism evidence="3 4">
    <name type="scientific">Mesonia algae</name>
    <dbReference type="NCBI Taxonomy" id="213248"/>
    <lineage>
        <taxon>Bacteria</taxon>
        <taxon>Pseudomonadati</taxon>
        <taxon>Bacteroidota</taxon>
        <taxon>Flavobacteriia</taxon>
        <taxon>Flavobacteriales</taxon>
        <taxon>Flavobacteriaceae</taxon>
        <taxon>Mesonia</taxon>
    </lineage>
</organism>
<dbReference type="PROSITE" id="PS51257">
    <property type="entry name" value="PROKAR_LIPOPROTEIN"/>
    <property type="match status" value="1"/>
</dbReference>
<proteinExistence type="inferred from homology"/>
<dbReference type="NCBIfam" id="TIGR01845">
    <property type="entry name" value="outer_NodT"/>
    <property type="match status" value="1"/>
</dbReference>
<evidence type="ECO:0000256" key="1">
    <source>
        <dbReference type="ARBA" id="ARBA00007613"/>
    </source>
</evidence>
<comment type="subcellular location">
    <subcellularLocation>
        <location evidence="2">Cell membrane</location>
        <topology evidence="2">Lipid-anchor</topology>
    </subcellularLocation>
</comment>
<dbReference type="Pfam" id="PF02321">
    <property type="entry name" value="OEP"/>
    <property type="match status" value="2"/>
</dbReference>
<accession>A0A2W7IBF0</accession>
<keyword evidence="2" id="KW-0564">Palmitate</keyword>
<dbReference type="Proteomes" id="UP000249542">
    <property type="component" value="Unassembled WGS sequence"/>
</dbReference>
<name>A0A2W7IBF0_9FLAO</name>
<keyword evidence="2" id="KW-0812">Transmembrane</keyword>
<dbReference type="GO" id="GO:0015562">
    <property type="term" value="F:efflux transmembrane transporter activity"/>
    <property type="evidence" value="ECO:0007669"/>
    <property type="project" value="InterPro"/>
</dbReference>
<keyword evidence="2" id="KW-0472">Membrane</keyword>
<sequence>MKSIINNKSWQRVALMSTLAITLQSCFVAKDYEQPEIIQEENFRTDNLPQDSITMAEVSWRDMFTDPILQEHIDEGLKNNIDIRVALQQIISAEAYLKQGKAGYFPSITGSGTFTRNYFSKNGQLGLQLGNSGTGGGIGDHIDLYDLSANLSWEADIWGKIRSNKRAFEASYLQSVAAHQAVKTTLVSKIASSYYQLLSLDEQKKVTERTIENREKSLETNKALKEAGSITEVGVKQTEAQLYTAKAILIDINNQIRLLENTMSILLGKEPSTIARAELEDQEIETELKTGVPAQLLKNRPDLIAAEYSLVNAFELTNVARSNFYPSITLNATGGLQALEFDKLFDTQSLFATLIGGITQPIFNKRQIRTQFEVAESQQEQARLQFRQAFLTATKEVADALYNYEAATDKIDVKQKEFEAYDIATQYSEELLNNGLANYLEVLTARENALNSSLDLINAKYIQLNSMVNLYEALGGGWQ</sequence>
<keyword evidence="4" id="KW-1185">Reference proteome</keyword>
<dbReference type="RefSeq" id="WP_111539698.1">
    <property type="nucleotide sequence ID" value="NZ_QKYV01000001.1"/>
</dbReference>
<dbReference type="SUPFAM" id="SSF56954">
    <property type="entry name" value="Outer membrane efflux proteins (OEP)"/>
    <property type="match status" value="1"/>
</dbReference>
<dbReference type="Gene3D" id="2.20.200.10">
    <property type="entry name" value="Outer membrane efflux proteins (OEP)"/>
    <property type="match status" value="1"/>
</dbReference>
<evidence type="ECO:0000256" key="2">
    <source>
        <dbReference type="RuleBase" id="RU362097"/>
    </source>
</evidence>
<dbReference type="PANTHER" id="PTHR30203:SF33">
    <property type="entry name" value="BLR4455 PROTEIN"/>
    <property type="match status" value="1"/>
</dbReference>
<dbReference type="PANTHER" id="PTHR30203">
    <property type="entry name" value="OUTER MEMBRANE CATION EFFLUX PROTEIN"/>
    <property type="match status" value="1"/>
</dbReference>
<evidence type="ECO:0000313" key="3">
    <source>
        <dbReference type="EMBL" id="PZW44024.1"/>
    </source>
</evidence>
<dbReference type="EMBL" id="QKYV01000001">
    <property type="protein sequence ID" value="PZW44024.1"/>
    <property type="molecule type" value="Genomic_DNA"/>
</dbReference>